<evidence type="ECO:0000259" key="5">
    <source>
        <dbReference type="Pfam" id="PF03466"/>
    </source>
</evidence>
<evidence type="ECO:0000256" key="4">
    <source>
        <dbReference type="ARBA" id="ARBA00023163"/>
    </source>
</evidence>
<sequence>MPPDDAPFRIGFVTGATPDKWARTWRERRRDALELVPLEETDQEVGVRDGSLSMVLARLPVDRTGLHCIPLYEERPVVVAGHDHVVAATDPHEELRLADLADEQLVLPHRSGWTPSAPQLSWPAMSERDAVATVAAGTGIVLLPQSVARLHHRKDVVQRFVADLPGTTIGLVWRVDDEDERIQAFIGVVRGRTARSSRG</sequence>
<dbReference type="Pfam" id="PF03466">
    <property type="entry name" value="LysR_substrate"/>
    <property type="match status" value="1"/>
</dbReference>
<comment type="caution">
    <text evidence="6">The sequence shown here is derived from an EMBL/GenBank/DDBJ whole genome shotgun (WGS) entry which is preliminary data.</text>
</comment>
<organism evidence="6 7">
    <name type="scientific">Nocardioides taihuensis</name>
    <dbReference type="NCBI Taxonomy" id="1835606"/>
    <lineage>
        <taxon>Bacteria</taxon>
        <taxon>Bacillati</taxon>
        <taxon>Actinomycetota</taxon>
        <taxon>Actinomycetes</taxon>
        <taxon>Propionibacteriales</taxon>
        <taxon>Nocardioidaceae</taxon>
        <taxon>Nocardioides</taxon>
    </lineage>
</organism>
<keyword evidence="2" id="KW-0805">Transcription regulation</keyword>
<dbReference type="RefSeq" id="WP_378589643.1">
    <property type="nucleotide sequence ID" value="NZ_JBHSKD010000009.1"/>
</dbReference>
<evidence type="ECO:0000313" key="7">
    <source>
        <dbReference type="Proteomes" id="UP001596087"/>
    </source>
</evidence>
<evidence type="ECO:0000256" key="3">
    <source>
        <dbReference type="ARBA" id="ARBA00023125"/>
    </source>
</evidence>
<feature type="domain" description="LysR substrate-binding" evidence="5">
    <location>
        <begin position="33"/>
        <end position="192"/>
    </location>
</feature>
<dbReference type="Proteomes" id="UP001596087">
    <property type="component" value="Unassembled WGS sequence"/>
</dbReference>
<dbReference type="EMBL" id="JBHSKD010000009">
    <property type="protein sequence ID" value="MFC5176963.1"/>
    <property type="molecule type" value="Genomic_DNA"/>
</dbReference>
<keyword evidence="4" id="KW-0804">Transcription</keyword>
<dbReference type="Gene3D" id="3.40.190.10">
    <property type="entry name" value="Periplasmic binding protein-like II"/>
    <property type="match status" value="2"/>
</dbReference>
<evidence type="ECO:0000256" key="2">
    <source>
        <dbReference type="ARBA" id="ARBA00023015"/>
    </source>
</evidence>
<keyword evidence="7" id="KW-1185">Reference proteome</keyword>
<evidence type="ECO:0000256" key="1">
    <source>
        <dbReference type="ARBA" id="ARBA00009437"/>
    </source>
</evidence>
<gene>
    <name evidence="6" type="ORF">ACFPGP_09790</name>
</gene>
<name>A0ABW0BIY7_9ACTN</name>
<reference evidence="7" key="1">
    <citation type="journal article" date="2019" name="Int. J. Syst. Evol. Microbiol.">
        <title>The Global Catalogue of Microorganisms (GCM) 10K type strain sequencing project: providing services to taxonomists for standard genome sequencing and annotation.</title>
        <authorList>
            <consortium name="The Broad Institute Genomics Platform"/>
            <consortium name="The Broad Institute Genome Sequencing Center for Infectious Disease"/>
            <person name="Wu L."/>
            <person name="Ma J."/>
        </authorList>
    </citation>
    <scope>NUCLEOTIDE SEQUENCE [LARGE SCALE GENOMIC DNA]</scope>
    <source>
        <strain evidence="7">DFY41</strain>
    </source>
</reference>
<proteinExistence type="inferred from homology"/>
<dbReference type="InterPro" id="IPR005119">
    <property type="entry name" value="LysR_subst-bd"/>
</dbReference>
<keyword evidence="3" id="KW-0238">DNA-binding</keyword>
<evidence type="ECO:0000313" key="6">
    <source>
        <dbReference type="EMBL" id="MFC5176963.1"/>
    </source>
</evidence>
<dbReference type="SUPFAM" id="SSF53850">
    <property type="entry name" value="Periplasmic binding protein-like II"/>
    <property type="match status" value="1"/>
</dbReference>
<dbReference type="PANTHER" id="PTHR30346">
    <property type="entry name" value="TRANSCRIPTIONAL DUAL REGULATOR HCAR-RELATED"/>
    <property type="match status" value="1"/>
</dbReference>
<dbReference type="CDD" id="cd08414">
    <property type="entry name" value="PBP2_LTTR_aromatics_like"/>
    <property type="match status" value="1"/>
</dbReference>
<dbReference type="PANTHER" id="PTHR30346:SF0">
    <property type="entry name" value="HCA OPERON TRANSCRIPTIONAL ACTIVATOR HCAR"/>
    <property type="match status" value="1"/>
</dbReference>
<protein>
    <submittedName>
        <fullName evidence="6">LysR family substrate-binding domain-containing protein</fullName>
    </submittedName>
</protein>
<accession>A0ABW0BIY7</accession>
<comment type="similarity">
    <text evidence="1">Belongs to the LysR transcriptional regulatory family.</text>
</comment>